<dbReference type="GO" id="GO:0003755">
    <property type="term" value="F:peptidyl-prolyl cis-trans isomerase activity"/>
    <property type="evidence" value="ECO:0007669"/>
    <property type="project" value="UniProtKB-KW"/>
</dbReference>
<keyword evidence="5 12" id="KW-1133">Transmembrane helix</keyword>
<evidence type="ECO:0000256" key="8">
    <source>
        <dbReference type="ARBA" id="ARBA00038408"/>
    </source>
</evidence>
<keyword evidence="4 12" id="KW-0812">Transmembrane</keyword>
<dbReference type="SUPFAM" id="SSF54534">
    <property type="entry name" value="FKBP-like"/>
    <property type="match status" value="2"/>
</dbReference>
<keyword evidence="11" id="KW-0413">Isomerase</keyword>
<dbReference type="AlphaFoldDB" id="A0A4Q1D002"/>
<evidence type="ECO:0000256" key="2">
    <source>
        <dbReference type="ARBA" id="ARBA00022475"/>
    </source>
</evidence>
<dbReference type="Pfam" id="PF13145">
    <property type="entry name" value="Rotamase_2"/>
    <property type="match status" value="1"/>
</dbReference>
<dbReference type="PANTHER" id="PTHR47529:SF1">
    <property type="entry name" value="PERIPLASMIC CHAPERONE PPID"/>
    <property type="match status" value="1"/>
</dbReference>
<comment type="subcellular location">
    <subcellularLocation>
        <location evidence="1">Cell inner membrane</location>
        <topology evidence="1">Single-pass type II membrane protein</topology>
        <orientation evidence="1">Periplasmic side</orientation>
    </subcellularLocation>
</comment>
<evidence type="ECO:0000256" key="9">
    <source>
        <dbReference type="ARBA" id="ARBA00040743"/>
    </source>
</evidence>
<keyword evidence="6 12" id="KW-0472">Membrane</keyword>
<dbReference type="PANTHER" id="PTHR47529">
    <property type="entry name" value="PEPTIDYL-PROLYL CIS-TRANS ISOMERASE D"/>
    <property type="match status" value="1"/>
</dbReference>
<gene>
    <name evidence="14" type="ORF">ESB13_22930</name>
</gene>
<dbReference type="SUPFAM" id="SSF109998">
    <property type="entry name" value="Triger factor/SurA peptide-binding domain-like"/>
    <property type="match status" value="1"/>
</dbReference>
<evidence type="ECO:0000256" key="11">
    <source>
        <dbReference type="PROSITE-ProRule" id="PRU00278"/>
    </source>
</evidence>
<keyword evidence="2" id="KW-1003">Cell membrane</keyword>
<dbReference type="GO" id="GO:0005886">
    <property type="term" value="C:plasma membrane"/>
    <property type="evidence" value="ECO:0007669"/>
    <property type="project" value="UniProtKB-SubCell"/>
</dbReference>
<evidence type="ECO:0000256" key="12">
    <source>
        <dbReference type="SAM" id="Phobius"/>
    </source>
</evidence>
<evidence type="ECO:0000256" key="3">
    <source>
        <dbReference type="ARBA" id="ARBA00022519"/>
    </source>
</evidence>
<keyword evidence="11" id="KW-0697">Rotamase</keyword>
<dbReference type="InterPro" id="IPR046357">
    <property type="entry name" value="PPIase_dom_sf"/>
</dbReference>
<dbReference type="PROSITE" id="PS50198">
    <property type="entry name" value="PPIC_PPIASE_2"/>
    <property type="match status" value="1"/>
</dbReference>
<evidence type="ECO:0000256" key="4">
    <source>
        <dbReference type="ARBA" id="ARBA00022692"/>
    </source>
</evidence>
<dbReference type="Gene3D" id="3.10.50.40">
    <property type="match status" value="2"/>
</dbReference>
<dbReference type="InterPro" id="IPR052029">
    <property type="entry name" value="PpiD_chaperone"/>
</dbReference>
<proteinExistence type="inferred from homology"/>
<keyword evidence="15" id="KW-1185">Reference proteome</keyword>
<evidence type="ECO:0000256" key="7">
    <source>
        <dbReference type="ARBA" id="ARBA00023186"/>
    </source>
</evidence>
<evidence type="ECO:0000259" key="13">
    <source>
        <dbReference type="PROSITE" id="PS50198"/>
    </source>
</evidence>
<feature type="transmembrane region" description="Helical" evidence="12">
    <location>
        <begin position="12"/>
        <end position="28"/>
    </location>
</feature>
<reference evidence="14 15" key="1">
    <citation type="submission" date="2019-01" db="EMBL/GenBank/DDBJ databases">
        <title>Filimonas sp. strain TTM-71.</title>
        <authorList>
            <person name="Chen W.-M."/>
        </authorList>
    </citation>
    <scope>NUCLEOTIDE SEQUENCE [LARGE SCALE GENOMIC DNA]</scope>
    <source>
        <strain evidence="14 15">TTM-71</strain>
    </source>
</reference>
<name>A0A4Q1D002_9BACT</name>
<keyword evidence="3" id="KW-0997">Cell inner membrane</keyword>
<organism evidence="14 15">
    <name type="scientific">Filimonas effusa</name>
    <dbReference type="NCBI Taxonomy" id="2508721"/>
    <lineage>
        <taxon>Bacteria</taxon>
        <taxon>Pseudomonadati</taxon>
        <taxon>Bacteroidota</taxon>
        <taxon>Chitinophagia</taxon>
        <taxon>Chitinophagales</taxon>
        <taxon>Chitinophagaceae</taxon>
        <taxon>Filimonas</taxon>
    </lineage>
</organism>
<dbReference type="Pfam" id="PF13616">
    <property type="entry name" value="Rotamase_3"/>
    <property type="match status" value="1"/>
</dbReference>
<dbReference type="Pfam" id="PF13623">
    <property type="entry name" value="SurA_N_2"/>
    <property type="match status" value="1"/>
</dbReference>
<dbReference type="InterPro" id="IPR000297">
    <property type="entry name" value="PPIase_PpiC"/>
</dbReference>
<dbReference type="EMBL" id="SDHZ01000005">
    <property type="protein sequence ID" value="RXK81010.1"/>
    <property type="molecule type" value="Genomic_DNA"/>
</dbReference>
<comment type="similarity">
    <text evidence="8">Belongs to the PpiD chaperone family.</text>
</comment>
<evidence type="ECO:0000313" key="14">
    <source>
        <dbReference type="EMBL" id="RXK81010.1"/>
    </source>
</evidence>
<dbReference type="RefSeq" id="WP_129006270.1">
    <property type="nucleotide sequence ID" value="NZ_SDHZ01000005.1"/>
</dbReference>
<dbReference type="InterPro" id="IPR027304">
    <property type="entry name" value="Trigger_fact/SurA_dom_sf"/>
</dbReference>
<evidence type="ECO:0000256" key="5">
    <source>
        <dbReference type="ARBA" id="ARBA00022989"/>
    </source>
</evidence>
<dbReference type="OrthoDB" id="9812372at2"/>
<evidence type="ECO:0000256" key="10">
    <source>
        <dbReference type="ARBA" id="ARBA00042775"/>
    </source>
</evidence>
<feature type="domain" description="PpiC" evidence="13">
    <location>
        <begin position="338"/>
        <end position="445"/>
    </location>
</feature>
<protein>
    <recommendedName>
        <fullName evidence="9">Periplasmic chaperone PpiD</fullName>
    </recommendedName>
    <alternativeName>
        <fullName evidence="10">Periplasmic folding chaperone</fullName>
    </alternativeName>
</protein>
<evidence type="ECO:0000256" key="1">
    <source>
        <dbReference type="ARBA" id="ARBA00004382"/>
    </source>
</evidence>
<dbReference type="Proteomes" id="UP000290545">
    <property type="component" value="Unassembled WGS sequence"/>
</dbReference>
<evidence type="ECO:0000256" key="6">
    <source>
        <dbReference type="ARBA" id="ARBA00023136"/>
    </source>
</evidence>
<sequence>MSVIQRIRDKAAWIIFGAIALALIAFILQDGSVRGGSMFANTTTIASVNGAKIEKKEFDAKVDLYQQMQGAQGAQRNQLSASVYNMMVEQEVLQQQLNKLGLAVTGNELGDILFSPASPLAREFTDPQTGIFDEAKARQAFAQLKKSKDQEQLGMIDRIYVEPAMIQALHQKYQAMITQAIYVPKWMAEKANADNSSITSISYVYAPYSSVADSTVKISNDEIAAYVNKHSKQFKQEEETRNISYVSFDAFPSAADTAAVVNQLNEIRGEFVATNDPKSFIGSKGSELPYADIYVTRSNMKMPFADSIMALADGQVFGPYLDANNYTLAKMVGRRELPDSVKVRHILIKTGENGQQTLPDSIAKKRIDSIATAINGGADFASMVVKYSDDPGSKATGGEYTFSSMQFASISKEFAEVAFYGNTGDKKVVKVEGGYSGYHYIQVLEQKNRQIAYKVATLAKPIAASSETIAAASTAAQQFAASSRTKKAFDETASKQSKYPMTAPDVRKNDFSIMGLGENRTFIKWIFDNKAGDVSDPVEIGDHYVIAVITGVNPAGTMSPSAARPMVEGLLKNEKKAQQLISTKFKGNSLESYAQSVGTTILRADSLSFQSPFIPGVGSEPKIVGAGFNKALQAKVSDPIAGSTGVFVVKSEFIGARPSFGGSIDEQRKAIETGMRSQIGYQAMGALRKAAKVKDYRSDFF</sequence>
<comment type="caution">
    <text evidence="14">The sequence shown here is derived from an EMBL/GenBank/DDBJ whole genome shotgun (WGS) entry which is preliminary data.</text>
</comment>
<accession>A0A4Q1D002</accession>
<keyword evidence="7" id="KW-0143">Chaperone</keyword>
<evidence type="ECO:0000313" key="15">
    <source>
        <dbReference type="Proteomes" id="UP000290545"/>
    </source>
</evidence>